<dbReference type="RefSeq" id="WP_344977924.1">
    <property type="nucleotide sequence ID" value="NZ_BAABFN010000002.1"/>
</dbReference>
<dbReference type="NCBIfam" id="TIGR02937">
    <property type="entry name" value="sigma70-ECF"/>
    <property type="match status" value="1"/>
</dbReference>
<dbReference type="CDD" id="cd06171">
    <property type="entry name" value="Sigma70_r4"/>
    <property type="match status" value="1"/>
</dbReference>
<name>A0ABP8FPA5_9BACT</name>
<keyword evidence="8" id="KW-1185">Reference proteome</keyword>
<evidence type="ECO:0000256" key="3">
    <source>
        <dbReference type="ARBA" id="ARBA00023082"/>
    </source>
</evidence>
<evidence type="ECO:0000259" key="5">
    <source>
        <dbReference type="Pfam" id="PF04542"/>
    </source>
</evidence>
<sequence length="198" mass="23104">MIPADHNLRIILEGCKREQRASQKELYNRFYGYGMSICMRYARHYEDALEILNDGFLKVFRGLPRFSYPEDENRLPSSLVTWIRKIMIHTAIDYYRSARHHAQEHEYELQEGKEAVYEQGDPLNRMTYAELIGVVQQLSPAYRAVFNLFVIDGFSHEEVAAILGISVGTSKSNLSKARLHLRHLLKNTHEEIAAKYER</sequence>
<evidence type="ECO:0000256" key="2">
    <source>
        <dbReference type="ARBA" id="ARBA00023015"/>
    </source>
</evidence>
<dbReference type="InterPro" id="IPR013249">
    <property type="entry name" value="RNA_pol_sigma70_r4_t2"/>
</dbReference>
<feature type="domain" description="RNA polymerase sigma factor 70 region 4 type 2" evidence="6">
    <location>
        <begin position="131"/>
        <end position="181"/>
    </location>
</feature>
<dbReference type="SUPFAM" id="SSF88946">
    <property type="entry name" value="Sigma2 domain of RNA polymerase sigma factors"/>
    <property type="match status" value="1"/>
</dbReference>
<evidence type="ECO:0000313" key="7">
    <source>
        <dbReference type="EMBL" id="GAA4308253.1"/>
    </source>
</evidence>
<evidence type="ECO:0000256" key="1">
    <source>
        <dbReference type="ARBA" id="ARBA00010641"/>
    </source>
</evidence>
<evidence type="ECO:0000259" key="6">
    <source>
        <dbReference type="Pfam" id="PF08281"/>
    </source>
</evidence>
<organism evidence="7 8">
    <name type="scientific">Compostibacter hankyongensis</name>
    <dbReference type="NCBI Taxonomy" id="1007089"/>
    <lineage>
        <taxon>Bacteria</taxon>
        <taxon>Pseudomonadati</taxon>
        <taxon>Bacteroidota</taxon>
        <taxon>Chitinophagia</taxon>
        <taxon>Chitinophagales</taxon>
        <taxon>Chitinophagaceae</taxon>
        <taxon>Compostibacter</taxon>
    </lineage>
</organism>
<evidence type="ECO:0000256" key="4">
    <source>
        <dbReference type="ARBA" id="ARBA00023163"/>
    </source>
</evidence>
<dbReference type="InterPro" id="IPR013325">
    <property type="entry name" value="RNA_pol_sigma_r2"/>
</dbReference>
<dbReference type="EMBL" id="BAABFN010000002">
    <property type="protein sequence ID" value="GAA4308253.1"/>
    <property type="molecule type" value="Genomic_DNA"/>
</dbReference>
<accession>A0ABP8FPA5</accession>
<dbReference type="InterPro" id="IPR014284">
    <property type="entry name" value="RNA_pol_sigma-70_dom"/>
</dbReference>
<dbReference type="Proteomes" id="UP001501207">
    <property type="component" value="Unassembled WGS sequence"/>
</dbReference>
<evidence type="ECO:0000313" key="8">
    <source>
        <dbReference type="Proteomes" id="UP001501207"/>
    </source>
</evidence>
<dbReference type="Gene3D" id="1.10.1740.10">
    <property type="match status" value="1"/>
</dbReference>
<dbReference type="InterPro" id="IPR007627">
    <property type="entry name" value="RNA_pol_sigma70_r2"/>
</dbReference>
<dbReference type="InterPro" id="IPR013324">
    <property type="entry name" value="RNA_pol_sigma_r3/r4-like"/>
</dbReference>
<comment type="caution">
    <text evidence="7">The sequence shown here is derived from an EMBL/GenBank/DDBJ whole genome shotgun (WGS) entry which is preliminary data.</text>
</comment>
<comment type="similarity">
    <text evidence="1">Belongs to the sigma-70 factor family. ECF subfamily.</text>
</comment>
<dbReference type="PANTHER" id="PTHR43133">
    <property type="entry name" value="RNA POLYMERASE ECF-TYPE SIGMA FACTO"/>
    <property type="match status" value="1"/>
</dbReference>
<dbReference type="InterPro" id="IPR036388">
    <property type="entry name" value="WH-like_DNA-bd_sf"/>
</dbReference>
<dbReference type="Pfam" id="PF04542">
    <property type="entry name" value="Sigma70_r2"/>
    <property type="match status" value="1"/>
</dbReference>
<proteinExistence type="inferred from homology"/>
<dbReference type="SUPFAM" id="SSF88659">
    <property type="entry name" value="Sigma3 and sigma4 domains of RNA polymerase sigma factors"/>
    <property type="match status" value="1"/>
</dbReference>
<dbReference type="PANTHER" id="PTHR43133:SF46">
    <property type="entry name" value="RNA POLYMERASE SIGMA-70 FACTOR ECF SUBFAMILY"/>
    <property type="match status" value="1"/>
</dbReference>
<keyword evidence="2" id="KW-0805">Transcription regulation</keyword>
<gene>
    <name evidence="7" type="ORF">GCM10023143_15440</name>
</gene>
<dbReference type="Gene3D" id="1.10.10.10">
    <property type="entry name" value="Winged helix-like DNA-binding domain superfamily/Winged helix DNA-binding domain"/>
    <property type="match status" value="1"/>
</dbReference>
<protein>
    <submittedName>
        <fullName evidence="7">Sigma-70 family RNA polymerase sigma factor</fullName>
    </submittedName>
</protein>
<keyword evidence="3" id="KW-0731">Sigma factor</keyword>
<dbReference type="InterPro" id="IPR039425">
    <property type="entry name" value="RNA_pol_sigma-70-like"/>
</dbReference>
<dbReference type="Pfam" id="PF08281">
    <property type="entry name" value="Sigma70_r4_2"/>
    <property type="match status" value="1"/>
</dbReference>
<keyword evidence="4" id="KW-0804">Transcription</keyword>
<reference evidence="8" key="1">
    <citation type="journal article" date="2019" name="Int. J. Syst. Evol. Microbiol.">
        <title>The Global Catalogue of Microorganisms (GCM) 10K type strain sequencing project: providing services to taxonomists for standard genome sequencing and annotation.</title>
        <authorList>
            <consortium name="The Broad Institute Genomics Platform"/>
            <consortium name="The Broad Institute Genome Sequencing Center for Infectious Disease"/>
            <person name="Wu L."/>
            <person name="Ma J."/>
        </authorList>
    </citation>
    <scope>NUCLEOTIDE SEQUENCE [LARGE SCALE GENOMIC DNA]</scope>
    <source>
        <strain evidence="8">JCM 17664</strain>
    </source>
</reference>
<feature type="domain" description="RNA polymerase sigma-70 region 2" evidence="5">
    <location>
        <begin position="26"/>
        <end position="99"/>
    </location>
</feature>